<evidence type="ECO:0000259" key="13">
    <source>
        <dbReference type="PROSITE" id="PS50163"/>
    </source>
</evidence>
<protein>
    <recommendedName>
        <fullName evidence="2 9">Protein RecA</fullName>
    </recommendedName>
    <alternativeName>
        <fullName evidence="8 9">Recombinase A</fullName>
    </alternativeName>
</protein>
<dbReference type="InterPro" id="IPR020584">
    <property type="entry name" value="DNA_recomb/repair_RecA_CS"/>
</dbReference>
<dbReference type="GO" id="GO:0005829">
    <property type="term" value="C:cytosol"/>
    <property type="evidence" value="ECO:0007669"/>
    <property type="project" value="TreeGrafter"/>
</dbReference>
<dbReference type="EMBL" id="CADCVQ010000176">
    <property type="protein sequence ID" value="CAA9533048.1"/>
    <property type="molecule type" value="Genomic_DNA"/>
</dbReference>
<evidence type="ECO:0000256" key="3">
    <source>
        <dbReference type="ARBA" id="ARBA00022741"/>
    </source>
</evidence>
<dbReference type="InterPro" id="IPR023400">
    <property type="entry name" value="RecA_C_sf"/>
</dbReference>
<dbReference type="SUPFAM" id="SSF54752">
    <property type="entry name" value="RecA protein, C-terminal domain"/>
    <property type="match status" value="1"/>
</dbReference>
<dbReference type="SUPFAM" id="SSF52540">
    <property type="entry name" value="P-loop containing nucleoside triphosphate hydrolases"/>
    <property type="match status" value="1"/>
</dbReference>
<dbReference type="InterPro" id="IPR049428">
    <property type="entry name" value="RecA-like_N"/>
</dbReference>
<evidence type="ECO:0000259" key="12">
    <source>
        <dbReference type="PROSITE" id="PS50162"/>
    </source>
</evidence>
<proteinExistence type="inferred from homology"/>
<evidence type="ECO:0000256" key="4">
    <source>
        <dbReference type="ARBA" id="ARBA00022840"/>
    </source>
</evidence>
<comment type="similarity">
    <text evidence="1 9 11">Belongs to the RecA family.</text>
</comment>
<dbReference type="GO" id="GO:0003697">
    <property type="term" value="F:single-stranded DNA binding"/>
    <property type="evidence" value="ECO:0007669"/>
    <property type="project" value="UniProtKB-UniRule"/>
</dbReference>
<dbReference type="Gene3D" id="3.40.50.300">
    <property type="entry name" value="P-loop containing nucleotide triphosphate hydrolases"/>
    <property type="match status" value="1"/>
</dbReference>
<dbReference type="GO" id="GO:0005524">
    <property type="term" value="F:ATP binding"/>
    <property type="evidence" value="ECO:0007669"/>
    <property type="project" value="UniProtKB-UniRule"/>
</dbReference>
<dbReference type="InterPro" id="IPR020587">
    <property type="entry name" value="RecA_monomer-monomer_interface"/>
</dbReference>
<dbReference type="Pfam" id="PF21096">
    <property type="entry name" value="RecA_C"/>
    <property type="match status" value="1"/>
</dbReference>
<feature type="binding site" evidence="9">
    <location>
        <begin position="74"/>
        <end position="81"/>
    </location>
    <ligand>
        <name>ATP</name>
        <dbReference type="ChEBI" id="CHEBI:30616"/>
    </ligand>
</feature>
<comment type="subcellular location">
    <subcellularLocation>
        <location evidence="9">Cytoplasm</location>
    </subcellularLocation>
</comment>
<dbReference type="PANTHER" id="PTHR45900">
    <property type="entry name" value="RECA"/>
    <property type="match status" value="1"/>
</dbReference>
<evidence type="ECO:0000256" key="11">
    <source>
        <dbReference type="RuleBase" id="RU004527"/>
    </source>
</evidence>
<keyword evidence="4 9" id="KW-0067">ATP-binding</keyword>
<keyword evidence="7 9" id="KW-0742">SOS response</keyword>
<dbReference type="PANTHER" id="PTHR45900:SF1">
    <property type="entry name" value="MITOCHONDRIAL DNA REPAIR PROTEIN RECA HOMOLOG-RELATED"/>
    <property type="match status" value="1"/>
</dbReference>
<accession>A0A6J4TV96</accession>
<keyword evidence="5 9" id="KW-0238">DNA-binding</keyword>
<evidence type="ECO:0000256" key="9">
    <source>
        <dbReference type="HAMAP-Rule" id="MF_00268"/>
    </source>
</evidence>
<dbReference type="GO" id="GO:0006281">
    <property type="term" value="P:DNA repair"/>
    <property type="evidence" value="ECO:0007669"/>
    <property type="project" value="UniProtKB-UniRule"/>
</dbReference>
<dbReference type="PROSITE" id="PS50162">
    <property type="entry name" value="RECA_2"/>
    <property type="match status" value="1"/>
</dbReference>
<evidence type="ECO:0000256" key="6">
    <source>
        <dbReference type="ARBA" id="ARBA00023172"/>
    </source>
</evidence>
<dbReference type="Pfam" id="PF00154">
    <property type="entry name" value="RecA_N"/>
    <property type="match status" value="1"/>
</dbReference>
<dbReference type="HAMAP" id="MF_00268">
    <property type="entry name" value="RecA"/>
    <property type="match status" value="1"/>
</dbReference>
<keyword evidence="3 9" id="KW-0547">Nucleotide-binding</keyword>
<organism evidence="14">
    <name type="scientific">uncultured Solirubrobacteraceae bacterium</name>
    <dbReference type="NCBI Taxonomy" id="1162706"/>
    <lineage>
        <taxon>Bacteria</taxon>
        <taxon>Bacillati</taxon>
        <taxon>Actinomycetota</taxon>
        <taxon>Thermoleophilia</taxon>
        <taxon>Solirubrobacterales</taxon>
        <taxon>Solirubrobacteraceae</taxon>
        <taxon>environmental samples</taxon>
    </lineage>
</organism>
<dbReference type="CDD" id="cd00983">
    <property type="entry name" value="RecA"/>
    <property type="match status" value="1"/>
</dbReference>
<dbReference type="InterPro" id="IPR013765">
    <property type="entry name" value="DNA_recomb/repair_RecA"/>
</dbReference>
<keyword evidence="6 9" id="KW-0233">DNA recombination</keyword>
<keyword evidence="9 11" id="KW-0227">DNA damage</keyword>
<evidence type="ECO:0000256" key="7">
    <source>
        <dbReference type="ARBA" id="ARBA00023236"/>
    </source>
</evidence>
<evidence type="ECO:0000256" key="2">
    <source>
        <dbReference type="ARBA" id="ARBA00015553"/>
    </source>
</evidence>
<reference evidence="14" key="1">
    <citation type="submission" date="2020-02" db="EMBL/GenBank/DDBJ databases">
        <authorList>
            <person name="Meier V. D."/>
        </authorList>
    </citation>
    <scope>NUCLEOTIDE SEQUENCE</scope>
    <source>
        <strain evidence="14">AVDCRST_MAG67</strain>
    </source>
</reference>
<keyword evidence="9" id="KW-0963">Cytoplasm</keyword>
<dbReference type="InterPro" id="IPR027417">
    <property type="entry name" value="P-loop_NTPase"/>
</dbReference>
<gene>
    <name evidence="9" type="primary">recA</name>
    <name evidence="14" type="ORF">AVDCRST_MAG67-4496</name>
</gene>
<sequence>MALTDTEKAAKARNDALQGALTQIEREFGKGTIMRMGDEGAQVKVNAIPTGALSLDLALGIGGMPRGRIVEVFGPESSGKTTLVYHVIAETQKLGGVCAFIDAEHAMDPLYAREIGVDIDELLVSQPDYGEQALEVCDMLVRSGAVDLVAIDSVAALTPRSELEGQMGDQTVGLQARMMSQAMRKLAGNLNRTQTLCLFTNQIREKVGVMFGSPETQPGGRALKFYASQRLDIRRIETLKDGTEAVGNRVRVKVVKNKVAAPFRQAEFDIEFGRGISTSGNLLDLGIEHNVVSKSGSFFSYGGERLGQGRSNAKAFLDEHLEVAKEIEAKIYAALGIGQDLVAPIERDEDIIVPSIPAAIEAA</sequence>
<dbReference type="GO" id="GO:0009432">
    <property type="term" value="P:SOS response"/>
    <property type="evidence" value="ECO:0007669"/>
    <property type="project" value="UniProtKB-UniRule"/>
</dbReference>
<evidence type="ECO:0000256" key="5">
    <source>
        <dbReference type="ARBA" id="ARBA00023125"/>
    </source>
</evidence>
<dbReference type="PROSITE" id="PS00321">
    <property type="entry name" value="RECA_1"/>
    <property type="match status" value="1"/>
</dbReference>
<evidence type="ECO:0000256" key="10">
    <source>
        <dbReference type="RuleBase" id="RU000526"/>
    </source>
</evidence>
<feature type="domain" description="RecA family profile 2" evidence="13">
    <location>
        <begin position="208"/>
        <end position="281"/>
    </location>
</feature>
<dbReference type="PROSITE" id="PS50163">
    <property type="entry name" value="RECA_3"/>
    <property type="match status" value="1"/>
</dbReference>
<feature type="domain" description="RecA family profile 1" evidence="12">
    <location>
        <begin position="44"/>
        <end position="203"/>
    </location>
</feature>
<dbReference type="NCBIfam" id="TIGR02012">
    <property type="entry name" value="tigrfam_recA"/>
    <property type="match status" value="1"/>
</dbReference>
<dbReference type="InterPro" id="IPR020588">
    <property type="entry name" value="RecA_ATP-bd"/>
</dbReference>
<evidence type="ECO:0000256" key="8">
    <source>
        <dbReference type="ARBA" id="ARBA00033319"/>
    </source>
</evidence>
<dbReference type="GO" id="GO:0003684">
    <property type="term" value="F:damaged DNA binding"/>
    <property type="evidence" value="ECO:0007669"/>
    <property type="project" value="UniProtKB-UniRule"/>
</dbReference>
<dbReference type="InterPro" id="IPR049261">
    <property type="entry name" value="RecA-like_C"/>
</dbReference>
<comment type="function">
    <text evidence="9">Can catalyze the hydrolysis of ATP in the presence of single-stranded DNA, the ATP-dependent uptake of single-stranded DNA by duplex DNA, and the ATP-dependent hybridization of homologous single-stranded DNAs. It interacts with LexA causing its activation and leading to its autocatalytic cleavage.</text>
</comment>
<dbReference type="PRINTS" id="PR00142">
    <property type="entry name" value="RECA"/>
</dbReference>
<dbReference type="FunFam" id="3.40.50.300:FF:000087">
    <property type="entry name" value="Recombinase RecA"/>
    <property type="match status" value="1"/>
</dbReference>
<dbReference type="InterPro" id="IPR003593">
    <property type="entry name" value="AAA+_ATPase"/>
</dbReference>
<keyword evidence="9 10" id="KW-0234">DNA repair</keyword>
<name>A0A6J4TV96_9ACTN</name>
<dbReference type="GO" id="GO:0006310">
    <property type="term" value="P:DNA recombination"/>
    <property type="evidence" value="ECO:0007669"/>
    <property type="project" value="UniProtKB-UniRule"/>
</dbReference>
<dbReference type="GO" id="GO:0140664">
    <property type="term" value="F:ATP-dependent DNA damage sensor activity"/>
    <property type="evidence" value="ECO:0007669"/>
    <property type="project" value="InterPro"/>
</dbReference>
<dbReference type="SMART" id="SM00382">
    <property type="entry name" value="AAA"/>
    <property type="match status" value="1"/>
</dbReference>
<dbReference type="AlphaFoldDB" id="A0A6J4TV96"/>
<evidence type="ECO:0000313" key="14">
    <source>
        <dbReference type="EMBL" id="CAA9533048.1"/>
    </source>
</evidence>
<evidence type="ECO:0000256" key="1">
    <source>
        <dbReference type="ARBA" id="ARBA00009391"/>
    </source>
</evidence>